<dbReference type="HOGENOM" id="CLU_2002015_0_0_4"/>
<dbReference type="KEGG" id="rpf:Rpic12D_4937"/>
<accession>C6BPP7</accession>
<organism evidence="1">
    <name type="scientific">Ralstonia pickettii (strain 12D)</name>
    <dbReference type="NCBI Taxonomy" id="428406"/>
    <lineage>
        <taxon>Bacteria</taxon>
        <taxon>Pseudomonadati</taxon>
        <taxon>Pseudomonadota</taxon>
        <taxon>Betaproteobacteria</taxon>
        <taxon>Burkholderiales</taxon>
        <taxon>Burkholderiaceae</taxon>
        <taxon>Ralstonia</taxon>
    </lineage>
</organism>
<reference evidence="1" key="1">
    <citation type="submission" date="2009-06" db="EMBL/GenBank/DDBJ databases">
        <title>Complete sequence plasmid 1 of Ralstonia pickettii 12D.</title>
        <authorList>
            <consortium name="US DOE Joint Genome Institute"/>
            <person name="Lucas S."/>
            <person name="Copeland A."/>
            <person name="Lapidus A."/>
            <person name="Glavina del Rio T."/>
            <person name="Dalin E."/>
            <person name="Tice H."/>
            <person name="Bruce D."/>
            <person name="Goodwin L."/>
            <person name="Pitluck S."/>
            <person name="Sims D."/>
            <person name="Meincke L."/>
            <person name="Brettin T."/>
            <person name="Detter J.C."/>
            <person name="Han C."/>
            <person name="Larimer F."/>
            <person name="Land M."/>
            <person name="Hauser L."/>
            <person name="Kyrpides N."/>
            <person name="Ovchinnikova G."/>
            <person name="Marsh T."/>
            <person name="Richardson P."/>
        </authorList>
    </citation>
    <scope>NUCLEOTIDE SEQUENCE [LARGE SCALE GENOMIC DNA]</scope>
    <source>
        <strain evidence="1">12D</strain>
        <plasmid>12D</plasmid>
        <plasmid evidence="1">pRp12D01</plasmid>
    </source>
</reference>
<name>C6BPP7_RALP1</name>
<protein>
    <submittedName>
        <fullName evidence="1">Uncharacterized protein</fullName>
    </submittedName>
</protein>
<keyword evidence="1" id="KW-0614">Plasmid</keyword>
<proteinExistence type="predicted"/>
<evidence type="ECO:0000313" key="1">
    <source>
        <dbReference type="EMBL" id="ACS66171.1"/>
    </source>
</evidence>
<dbReference type="AlphaFoldDB" id="C6BPP7"/>
<gene>
    <name evidence="1" type="ordered locus">Rpic12D_4937</name>
</gene>
<geneLocation type="plasmid" evidence="1">
    <name>pRp12D01</name>
</geneLocation>
<dbReference type="EMBL" id="CP001646">
    <property type="protein sequence ID" value="ACS66171.1"/>
    <property type="molecule type" value="Genomic_DNA"/>
</dbReference>
<sequence length="124" mass="14402">MKSKVYFFSARERRFTIRITSTIDGYQARVMEVLSGDQVVPVALSLPPRLEFDPADFYRNRAKYRSELVLQVNSELLAWRVSRLTPEQASEDNDAYIRPNLAGWKDGYPLAVPDDMSDWDIREL</sequence>